<dbReference type="InterPro" id="IPR000182">
    <property type="entry name" value="GNAT_dom"/>
</dbReference>
<proteinExistence type="predicted"/>
<dbReference type="PROSITE" id="PS51186">
    <property type="entry name" value="GNAT"/>
    <property type="match status" value="1"/>
</dbReference>
<protein>
    <submittedName>
        <fullName evidence="2">GNAT family N-acetyltransferase</fullName>
        <ecNumber evidence="2">2.3.1.-</ecNumber>
    </submittedName>
</protein>
<dbReference type="PANTHER" id="PTHR41700:SF1">
    <property type="entry name" value="N-ACETYLTRANSFERASE DOMAIN-CONTAINING PROTEIN"/>
    <property type="match status" value="1"/>
</dbReference>
<dbReference type="CDD" id="cd04301">
    <property type="entry name" value="NAT_SF"/>
    <property type="match status" value="1"/>
</dbReference>
<dbReference type="GO" id="GO:0016746">
    <property type="term" value="F:acyltransferase activity"/>
    <property type="evidence" value="ECO:0007669"/>
    <property type="project" value="UniProtKB-KW"/>
</dbReference>
<dbReference type="EC" id="2.3.1.-" evidence="2"/>
<dbReference type="SUPFAM" id="SSF55729">
    <property type="entry name" value="Acyl-CoA N-acyltransferases (Nat)"/>
    <property type="match status" value="1"/>
</dbReference>
<gene>
    <name evidence="2" type="ORF">ACFYXI_33635</name>
</gene>
<dbReference type="EMBL" id="JBIASD010000032">
    <property type="protein sequence ID" value="MFF3670541.1"/>
    <property type="molecule type" value="Genomic_DNA"/>
</dbReference>
<evidence type="ECO:0000313" key="3">
    <source>
        <dbReference type="Proteomes" id="UP001602013"/>
    </source>
</evidence>
<evidence type="ECO:0000313" key="2">
    <source>
        <dbReference type="EMBL" id="MFF3670541.1"/>
    </source>
</evidence>
<dbReference type="InterPro" id="IPR016181">
    <property type="entry name" value="Acyl_CoA_acyltransferase"/>
</dbReference>
<dbReference type="InterPro" id="IPR038764">
    <property type="entry name" value="GNAT_N_AcTrfase_prd"/>
</dbReference>
<dbReference type="Pfam" id="PF00583">
    <property type="entry name" value="Acetyltransf_1"/>
    <property type="match status" value="1"/>
</dbReference>
<dbReference type="Gene3D" id="3.40.630.30">
    <property type="match status" value="1"/>
</dbReference>
<evidence type="ECO:0000259" key="1">
    <source>
        <dbReference type="PROSITE" id="PS51186"/>
    </source>
</evidence>
<keyword evidence="2" id="KW-0808">Transferase</keyword>
<accession>A0ABW6SZT6</accession>
<keyword evidence="2" id="KW-0012">Acyltransferase</keyword>
<organism evidence="2 3">
    <name type="scientific">Microtetraspora malaysiensis</name>
    <dbReference type="NCBI Taxonomy" id="161358"/>
    <lineage>
        <taxon>Bacteria</taxon>
        <taxon>Bacillati</taxon>
        <taxon>Actinomycetota</taxon>
        <taxon>Actinomycetes</taxon>
        <taxon>Streptosporangiales</taxon>
        <taxon>Streptosporangiaceae</taxon>
        <taxon>Microtetraspora</taxon>
    </lineage>
</organism>
<name>A0ABW6SZT6_9ACTN</name>
<dbReference type="RefSeq" id="WP_387416761.1">
    <property type="nucleotide sequence ID" value="NZ_JBIASD010000032.1"/>
</dbReference>
<comment type="caution">
    <text evidence="2">The sequence shown here is derived from an EMBL/GenBank/DDBJ whole genome shotgun (WGS) entry which is preliminary data.</text>
</comment>
<dbReference type="Proteomes" id="UP001602013">
    <property type="component" value="Unassembled WGS sequence"/>
</dbReference>
<keyword evidence="3" id="KW-1185">Reference proteome</keyword>
<reference evidence="2 3" key="1">
    <citation type="submission" date="2024-10" db="EMBL/GenBank/DDBJ databases">
        <title>The Natural Products Discovery Center: Release of the First 8490 Sequenced Strains for Exploring Actinobacteria Biosynthetic Diversity.</title>
        <authorList>
            <person name="Kalkreuter E."/>
            <person name="Kautsar S.A."/>
            <person name="Yang D."/>
            <person name="Bader C.D."/>
            <person name="Teijaro C.N."/>
            <person name="Fluegel L."/>
            <person name="Davis C.M."/>
            <person name="Simpson J.R."/>
            <person name="Lauterbach L."/>
            <person name="Steele A.D."/>
            <person name="Gui C."/>
            <person name="Meng S."/>
            <person name="Li G."/>
            <person name="Viehrig K."/>
            <person name="Ye F."/>
            <person name="Su P."/>
            <person name="Kiefer A.F."/>
            <person name="Nichols A."/>
            <person name="Cepeda A.J."/>
            <person name="Yan W."/>
            <person name="Fan B."/>
            <person name="Jiang Y."/>
            <person name="Adhikari A."/>
            <person name="Zheng C.-J."/>
            <person name="Schuster L."/>
            <person name="Cowan T.M."/>
            <person name="Smanski M.J."/>
            <person name="Chevrette M.G."/>
            <person name="De Carvalho L.P.S."/>
            <person name="Shen B."/>
        </authorList>
    </citation>
    <scope>NUCLEOTIDE SEQUENCE [LARGE SCALE GENOMIC DNA]</scope>
    <source>
        <strain evidence="2 3">NPDC002173</strain>
    </source>
</reference>
<feature type="domain" description="N-acetyltransferase" evidence="1">
    <location>
        <begin position="12"/>
        <end position="159"/>
    </location>
</feature>
<sequence length="269" mass="27759">MVELLAPAPAGVRLLSLHATSDLQRADRLLRRTWGTQPGDDAPLALDMMCALAHTGGYVGGAFLDDELVGVAAGFLAAGGTLHSHIAGVAQEAQGRGVGLALKRHQRAWAAERGLTAITWTFDPLVRRNAYFNLTRLGATAVEYLPDFYGPLSDGINDGDASDRLLVTWPVPASGIASGIAPAAAPPVTAPAAVAILDEAGAVRAGGGAPSLRCATPPDVERLRADDPGAARHWRTALGDALGGALADGYRIAGFTRSGWYLLTRGAAA</sequence>
<dbReference type="PANTHER" id="PTHR41700">
    <property type="entry name" value="GCN5-RELATED N-ACETYLTRANSFERASE"/>
    <property type="match status" value="1"/>
</dbReference>